<proteinExistence type="predicted"/>
<gene>
    <name evidence="2" type="ORF">I4641_16365</name>
</gene>
<organism evidence="2 3">
    <name type="scientific">Waterburya agarophytonicola KI4</name>
    <dbReference type="NCBI Taxonomy" id="2874699"/>
    <lineage>
        <taxon>Bacteria</taxon>
        <taxon>Bacillati</taxon>
        <taxon>Cyanobacteriota</taxon>
        <taxon>Cyanophyceae</taxon>
        <taxon>Pleurocapsales</taxon>
        <taxon>Hyellaceae</taxon>
        <taxon>Waterburya</taxon>
        <taxon>Waterburya agarophytonicola</taxon>
    </lineage>
</organism>
<evidence type="ECO:0000256" key="1">
    <source>
        <dbReference type="SAM" id="MobiDB-lite"/>
    </source>
</evidence>
<reference evidence="2" key="1">
    <citation type="journal article" date="2021" name="Antonie Van Leeuwenhoek">
        <title>Draft genome and description of Waterburya agarophytonicola gen. nov. sp. nov. (Pleurocapsales, Cyanobacteria): a seaweed symbiont.</title>
        <authorList>
            <person name="Bonthond G."/>
            <person name="Shalygin S."/>
            <person name="Bayer T."/>
            <person name="Weinberger F."/>
        </authorList>
    </citation>
    <scope>NUCLEOTIDE SEQUENCE</scope>
    <source>
        <strain evidence="2">KI4</strain>
    </source>
</reference>
<dbReference type="Proteomes" id="UP000729733">
    <property type="component" value="Unassembled WGS sequence"/>
</dbReference>
<feature type="region of interest" description="Disordered" evidence="1">
    <location>
        <begin position="19"/>
        <end position="40"/>
    </location>
</feature>
<evidence type="ECO:0000313" key="2">
    <source>
        <dbReference type="EMBL" id="MCC0178549.1"/>
    </source>
</evidence>
<name>A0A964BRZ2_9CYAN</name>
<dbReference type="AlphaFoldDB" id="A0A964BRZ2"/>
<sequence length="94" mass="10494">MSKIKKGLGDIDTSALGDFAAENFPKTQPAKSKLNKEKPEKDVTITLRIPPRIAKDLRIKAATADKTQREFILEGLKKMGIDVKDEDIADRRKS</sequence>
<dbReference type="RefSeq" id="WP_229641649.1">
    <property type="nucleotide sequence ID" value="NZ_JADWDC010000046.1"/>
</dbReference>
<evidence type="ECO:0000313" key="3">
    <source>
        <dbReference type="Proteomes" id="UP000729733"/>
    </source>
</evidence>
<protein>
    <submittedName>
        <fullName evidence="2">Uncharacterized protein</fullName>
    </submittedName>
</protein>
<dbReference type="EMBL" id="JADWDC010000046">
    <property type="protein sequence ID" value="MCC0178549.1"/>
    <property type="molecule type" value="Genomic_DNA"/>
</dbReference>
<keyword evidence="3" id="KW-1185">Reference proteome</keyword>
<comment type="caution">
    <text evidence="2">The sequence shown here is derived from an EMBL/GenBank/DDBJ whole genome shotgun (WGS) entry which is preliminary data.</text>
</comment>
<accession>A0A964BRZ2</accession>